<dbReference type="AlphaFoldDB" id="A0A8H7S634"/>
<evidence type="ECO:0000256" key="5">
    <source>
        <dbReference type="ARBA" id="ARBA00023136"/>
    </source>
</evidence>
<evidence type="ECO:0000256" key="3">
    <source>
        <dbReference type="ARBA" id="ARBA00022692"/>
    </source>
</evidence>
<sequence>MNLFEDTSMNGNEFNWAGSLYYADYLLFLFLNQYFMHRFALSKYLGLMLIFWGVTLGCTVLVRNFQQLAALRFMLGFWESAAMPCVWMIISITYRRREQALLFGLILSTYAFGGVIGGVTGYGFLNLNDVYGLSSWKWYTIVLGVTTVIVGLITFLFMPDNAKSRWYRLTPEEKEIVKERIQDSAVIQESEINFEHILDPLKNYDFIVFS</sequence>
<dbReference type="EMBL" id="JAEPRB010000090">
    <property type="protein sequence ID" value="KAG2222163.1"/>
    <property type="molecule type" value="Genomic_DNA"/>
</dbReference>
<reference evidence="8 9" key="1">
    <citation type="submission" date="2020-12" db="EMBL/GenBank/DDBJ databases">
        <title>Metabolic potential, ecology and presence of endohyphal bacteria is reflected in genomic diversity of Mucoromycotina.</title>
        <authorList>
            <person name="Muszewska A."/>
            <person name="Okrasinska A."/>
            <person name="Steczkiewicz K."/>
            <person name="Drgas O."/>
            <person name="Orlowska M."/>
            <person name="Perlinska-Lenart U."/>
            <person name="Aleksandrzak-Piekarczyk T."/>
            <person name="Szatraj K."/>
            <person name="Zielenkiewicz U."/>
            <person name="Pilsyk S."/>
            <person name="Malc E."/>
            <person name="Mieczkowski P."/>
            <person name="Kruszewska J.S."/>
            <person name="Biernat P."/>
            <person name="Pawlowska J."/>
        </authorList>
    </citation>
    <scope>NUCLEOTIDE SEQUENCE [LARGE SCALE GENOMIC DNA]</scope>
    <source>
        <strain evidence="8 9">CBS 142.35</strain>
    </source>
</reference>
<proteinExistence type="predicted"/>
<keyword evidence="5 6" id="KW-0472">Membrane</keyword>
<evidence type="ECO:0000313" key="8">
    <source>
        <dbReference type="EMBL" id="KAG2222163.1"/>
    </source>
</evidence>
<dbReference type="PANTHER" id="PTHR43791">
    <property type="entry name" value="PERMEASE-RELATED"/>
    <property type="match status" value="1"/>
</dbReference>
<dbReference type="Gene3D" id="1.20.1250.20">
    <property type="entry name" value="MFS general substrate transporter like domains"/>
    <property type="match status" value="1"/>
</dbReference>
<dbReference type="InterPro" id="IPR020846">
    <property type="entry name" value="MFS_dom"/>
</dbReference>
<feature type="transmembrane region" description="Helical" evidence="6">
    <location>
        <begin position="20"/>
        <end position="37"/>
    </location>
</feature>
<dbReference type="GO" id="GO:0022857">
    <property type="term" value="F:transmembrane transporter activity"/>
    <property type="evidence" value="ECO:0007669"/>
    <property type="project" value="InterPro"/>
</dbReference>
<organism evidence="8 9">
    <name type="scientific">Circinella minor</name>
    <dbReference type="NCBI Taxonomy" id="1195481"/>
    <lineage>
        <taxon>Eukaryota</taxon>
        <taxon>Fungi</taxon>
        <taxon>Fungi incertae sedis</taxon>
        <taxon>Mucoromycota</taxon>
        <taxon>Mucoromycotina</taxon>
        <taxon>Mucoromycetes</taxon>
        <taxon>Mucorales</taxon>
        <taxon>Lichtheimiaceae</taxon>
        <taxon>Circinella</taxon>
    </lineage>
</organism>
<dbReference type="Proteomes" id="UP000646827">
    <property type="component" value="Unassembled WGS sequence"/>
</dbReference>
<keyword evidence="4 6" id="KW-1133">Transmembrane helix</keyword>
<name>A0A8H7S634_9FUNG</name>
<evidence type="ECO:0000256" key="1">
    <source>
        <dbReference type="ARBA" id="ARBA00004141"/>
    </source>
</evidence>
<evidence type="ECO:0000256" key="2">
    <source>
        <dbReference type="ARBA" id="ARBA00022448"/>
    </source>
</evidence>
<feature type="transmembrane region" description="Helical" evidence="6">
    <location>
        <begin position="102"/>
        <end position="124"/>
    </location>
</feature>
<feature type="transmembrane region" description="Helical" evidence="6">
    <location>
        <begin position="44"/>
        <end position="62"/>
    </location>
</feature>
<protein>
    <recommendedName>
        <fullName evidence="7">Major facilitator superfamily (MFS) profile domain-containing protein</fullName>
    </recommendedName>
</protein>
<dbReference type="InterPro" id="IPR036259">
    <property type="entry name" value="MFS_trans_sf"/>
</dbReference>
<dbReference type="PANTHER" id="PTHR43791:SF36">
    <property type="entry name" value="TRANSPORTER, PUTATIVE (AFU_ORTHOLOGUE AFUA_6G08340)-RELATED"/>
    <property type="match status" value="1"/>
</dbReference>
<feature type="transmembrane region" description="Helical" evidence="6">
    <location>
        <begin position="136"/>
        <end position="158"/>
    </location>
</feature>
<keyword evidence="3 6" id="KW-0812">Transmembrane</keyword>
<dbReference type="SUPFAM" id="SSF103473">
    <property type="entry name" value="MFS general substrate transporter"/>
    <property type="match status" value="1"/>
</dbReference>
<evidence type="ECO:0000256" key="4">
    <source>
        <dbReference type="ARBA" id="ARBA00022989"/>
    </source>
</evidence>
<feature type="transmembrane region" description="Helical" evidence="6">
    <location>
        <begin position="68"/>
        <end position="90"/>
    </location>
</feature>
<feature type="domain" description="Major facilitator superfamily (MFS) profile" evidence="7">
    <location>
        <begin position="1"/>
        <end position="210"/>
    </location>
</feature>
<gene>
    <name evidence="8" type="ORF">INT45_007180</name>
</gene>
<evidence type="ECO:0000313" key="9">
    <source>
        <dbReference type="Proteomes" id="UP000646827"/>
    </source>
</evidence>
<evidence type="ECO:0000259" key="7">
    <source>
        <dbReference type="PROSITE" id="PS50850"/>
    </source>
</evidence>
<dbReference type="InterPro" id="IPR011701">
    <property type="entry name" value="MFS"/>
</dbReference>
<evidence type="ECO:0000256" key="6">
    <source>
        <dbReference type="SAM" id="Phobius"/>
    </source>
</evidence>
<comment type="caution">
    <text evidence="8">The sequence shown here is derived from an EMBL/GenBank/DDBJ whole genome shotgun (WGS) entry which is preliminary data.</text>
</comment>
<dbReference type="OrthoDB" id="6730379at2759"/>
<comment type="subcellular location">
    <subcellularLocation>
        <location evidence="1">Membrane</location>
        <topology evidence="1">Multi-pass membrane protein</topology>
    </subcellularLocation>
</comment>
<keyword evidence="9" id="KW-1185">Reference proteome</keyword>
<accession>A0A8H7S634</accession>
<dbReference type="Pfam" id="PF07690">
    <property type="entry name" value="MFS_1"/>
    <property type="match status" value="1"/>
</dbReference>
<keyword evidence="2" id="KW-0813">Transport</keyword>
<dbReference type="GO" id="GO:0016020">
    <property type="term" value="C:membrane"/>
    <property type="evidence" value="ECO:0007669"/>
    <property type="project" value="UniProtKB-SubCell"/>
</dbReference>
<dbReference type="PROSITE" id="PS50850">
    <property type="entry name" value="MFS"/>
    <property type="match status" value="1"/>
</dbReference>